<dbReference type="STRING" id="36166.T1GKS8"/>
<proteinExistence type="inferred from homology"/>
<dbReference type="GO" id="GO:0005524">
    <property type="term" value="F:ATP binding"/>
    <property type="evidence" value="ECO:0007669"/>
    <property type="project" value="InterPro"/>
</dbReference>
<organism evidence="7 8">
    <name type="scientific">Megaselia scalaris</name>
    <name type="common">Humpbacked fly</name>
    <name type="synonym">Phora scalaris</name>
    <dbReference type="NCBI Taxonomy" id="36166"/>
    <lineage>
        <taxon>Eukaryota</taxon>
        <taxon>Metazoa</taxon>
        <taxon>Ecdysozoa</taxon>
        <taxon>Arthropoda</taxon>
        <taxon>Hexapoda</taxon>
        <taxon>Insecta</taxon>
        <taxon>Pterygota</taxon>
        <taxon>Neoptera</taxon>
        <taxon>Endopterygota</taxon>
        <taxon>Diptera</taxon>
        <taxon>Brachycera</taxon>
        <taxon>Muscomorpha</taxon>
        <taxon>Platypezoidea</taxon>
        <taxon>Phoridae</taxon>
        <taxon>Megaseliini</taxon>
        <taxon>Megaselia</taxon>
    </lineage>
</organism>
<dbReference type="EMBL" id="CAQQ02177923">
    <property type="status" value="NOT_ANNOTATED_CDS"/>
    <property type="molecule type" value="Genomic_DNA"/>
</dbReference>
<keyword evidence="3 6" id="KW-0143">Chaperone</keyword>
<dbReference type="Proteomes" id="UP000015102">
    <property type="component" value="Unassembled WGS sequence"/>
</dbReference>
<dbReference type="InterPro" id="IPR020818">
    <property type="entry name" value="Chaperonin_GroES"/>
</dbReference>
<dbReference type="FunFam" id="2.30.33.40:FF:000002">
    <property type="entry name" value="10 kDa chaperonin, mitochondrial"/>
    <property type="match status" value="1"/>
</dbReference>
<dbReference type="InterPro" id="IPR011032">
    <property type="entry name" value="GroES-like_sf"/>
</dbReference>
<dbReference type="SUPFAM" id="SSF50129">
    <property type="entry name" value="GroES-like"/>
    <property type="match status" value="1"/>
</dbReference>
<dbReference type="Pfam" id="PF00166">
    <property type="entry name" value="Cpn10"/>
    <property type="match status" value="1"/>
</dbReference>
<dbReference type="GO" id="GO:0051087">
    <property type="term" value="F:protein-folding chaperone binding"/>
    <property type="evidence" value="ECO:0007669"/>
    <property type="project" value="TreeGrafter"/>
</dbReference>
<dbReference type="OMA" id="EDFLIMR"/>
<dbReference type="AlphaFoldDB" id="T1GKS8"/>
<evidence type="ECO:0000256" key="4">
    <source>
        <dbReference type="ARBA" id="ARBA00029976"/>
    </source>
</evidence>
<comment type="similarity">
    <text evidence="1 6">Belongs to the GroES chaperonin family.</text>
</comment>
<protein>
    <recommendedName>
        <fullName evidence="2">10 kDa heat shock protein, mitochondrial</fullName>
    </recommendedName>
    <alternativeName>
        <fullName evidence="4">10 kDa chaperonin</fullName>
    </alternativeName>
    <alternativeName>
        <fullName evidence="5">Chaperonin 10</fullName>
    </alternativeName>
</protein>
<name>T1GKS8_MEGSC</name>
<dbReference type="PRINTS" id="PR00297">
    <property type="entry name" value="CHAPERONIN10"/>
</dbReference>
<dbReference type="InterPro" id="IPR037124">
    <property type="entry name" value="Chaperonin_GroES_sf"/>
</dbReference>
<dbReference type="EMBL" id="CAQQ02177922">
    <property type="status" value="NOT_ANNOTATED_CDS"/>
    <property type="molecule type" value="Genomic_DNA"/>
</dbReference>
<dbReference type="PANTHER" id="PTHR10772">
    <property type="entry name" value="10 KDA HEAT SHOCK PROTEIN"/>
    <property type="match status" value="1"/>
</dbReference>
<evidence type="ECO:0000313" key="7">
    <source>
        <dbReference type="EnsemblMetazoa" id="MESCA004106-PA"/>
    </source>
</evidence>
<reference evidence="8" key="1">
    <citation type="submission" date="2013-02" db="EMBL/GenBank/DDBJ databases">
        <authorList>
            <person name="Hughes D."/>
        </authorList>
    </citation>
    <scope>NUCLEOTIDE SEQUENCE</scope>
    <source>
        <strain>Durham</strain>
        <strain evidence="8">NC isolate 2 -- Noor lab</strain>
    </source>
</reference>
<evidence type="ECO:0000256" key="3">
    <source>
        <dbReference type="ARBA" id="ARBA00023186"/>
    </source>
</evidence>
<sequence length="100" mass="10795">MSAVKRVLPMLDRVLVKRFEAVTKTASGIVIPEKAQAKILRGTVVAVGPGARNQAGDHVPLGVKAGDNVLLPEFGGTKVELEDKQEYLLFRESDILAKVE</sequence>
<dbReference type="PANTHER" id="PTHR10772:SF0">
    <property type="entry name" value="10 KDA HEAT SHOCK PROTEIN, MITOCHONDRIAL"/>
    <property type="match status" value="1"/>
</dbReference>
<keyword evidence="8" id="KW-1185">Reference proteome</keyword>
<dbReference type="SMART" id="SM00883">
    <property type="entry name" value="Cpn10"/>
    <property type="match status" value="1"/>
</dbReference>
<dbReference type="EnsemblMetazoa" id="MESCA004106-RA">
    <property type="protein sequence ID" value="MESCA004106-PA"/>
    <property type="gene ID" value="MESCA004106"/>
</dbReference>
<dbReference type="Gene3D" id="2.30.33.40">
    <property type="entry name" value="GroES chaperonin"/>
    <property type="match status" value="1"/>
</dbReference>
<reference evidence="7" key="2">
    <citation type="submission" date="2015-06" db="UniProtKB">
        <authorList>
            <consortium name="EnsemblMetazoa"/>
        </authorList>
    </citation>
    <scope>IDENTIFICATION</scope>
</reference>
<dbReference type="GO" id="GO:0044183">
    <property type="term" value="F:protein folding chaperone"/>
    <property type="evidence" value="ECO:0007669"/>
    <property type="project" value="InterPro"/>
</dbReference>
<dbReference type="CDD" id="cd00320">
    <property type="entry name" value="cpn10"/>
    <property type="match status" value="1"/>
</dbReference>
<dbReference type="GO" id="GO:0005759">
    <property type="term" value="C:mitochondrial matrix"/>
    <property type="evidence" value="ECO:0007669"/>
    <property type="project" value="TreeGrafter"/>
</dbReference>
<dbReference type="HOGENOM" id="CLU_132825_0_2_1"/>
<dbReference type="GO" id="GO:0051082">
    <property type="term" value="F:unfolded protein binding"/>
    <property type="evidence" value="ECO:0007669"/>
    <property type="project" value="TreeGrafter"/>
</dbReference>
<evidence type="ECO:0000256" key="6">
    <source>
        <dbReference type="RuleBase" id="RU003479"/>
    </source>
</evidence>
<dbReference type="EMBL" id="CAQQ02177924">
    <property type="status" value="NOT_ANNOTATED_CDS"/>
    <property type="molecule type" value="Genomic_DNA"/>
</dbReference>
<dbReference type="GO" id="GO:0046872">
    <property type="term" value="F:metal ion binding"/>
    <property type="evidence" value="ECO:0007669"/>
    <property type="project" value="TreeGrafter"/>
</dbReference>
<evidence type="ECO:0000313" key="8">
    <source>
        <dbReference type="Proteomes" id="UP000015102"/>
    </source>
</evidence>
<evidence type="ECO:0000256" key="2">
    <source>
        <dbReference type="ARBA" id="ARBA00018842"/>
    </source>
</evidence>
<evidence type="ECO:0000256" key="1">
    <source>
        <dbReference type="ARBA" id="ARBA00006975"/>
    </source>
</evidence>
<dbReference type="HAMAP" id="MF_00580">
    <property type="entry name" value="CH10"/>
    <property type="match status" value="1"/>
</dbReference>
<evidence type="ECO:0000256" key="5">
    <source>
        <dbReference type="ARBA" id="ARBA00031971"/>
    </source>
</evidence>
<accession>T1GKS8</accession>